<keyword evidence="2" id="KW-1185">Reference proteome</keyword>
<gene>
    <name evidence="1" type="ORF">ACFQ1C_15660</name>
</gene>
<evidence type="ECO:0000313" key="1">
    <source>
        <dbReference type="EMBL" id="MFD1009584.1"/>
    </source>
</evidence>
<reference evidence="2" key="1">
    <citation type="journal article" date="2019" name="Int. J. Syst. Evol. Microbiol.">
        <title>The Global Catalogue of Microorganisms (GCM) 10K type strain sequencing project: providing services to taxonomists for standard genome sequencing and annotation.</title>
        <authorList>
            <consortium name="The Broad Institute Genomics Platform"/>
            <consortium name="The Broad Institute Genome Sequencing Center for Infectious Disease"/>
            <person name="Wu L."/>
            <person name="Ma J."/>
        </authorList>
    </citation>
    <scope>NUCLEOTIDE SEQUENCE [LARGE SCALE GENOMIC DNA]</scope>
    <source>
        <strain evidence="2">CCUG 60525</strain>
    </source>
</reference>
<dbReference type="EMBL" id="JBHTJS010000063">
    <property type="protein sequence ID" value="MFD1009584.1"/>
    <property type="molecule type" value="Genomic_DNA"/>
</dbReference>
<dbReference type="Proteomes" id="UP001597048">
    <property type="component" value="Unassembled WGS sequence"/>
</dbReference>
<evidence type="ECO:0008006" key="3">
    <source>
        <dbReference type="Google" id="ProtNLM"/>
    </source>
</evidence>
<evidence type="ECO:0000313" key="2">
    <source>
        <dbReference type="Proteomes" id="UP001597048"/>
    </source>
</evidence>
<accession>A0ABW3KK43</accession>
<proteinExistence type="predicted"/>
<name>A0ABW3KK43_9GAMM</name>
<sequence length="330" mass="37991">MTDKNHWQLMLAEEYQCPSPPTLTRIQLLWRRILRTFNIDDGDEVEKDVNIELADYLNFDRSAAVCALQHQLADWVTDAKPDVTFLLDPPFSGTAVIARDWTWQQGWALLTPPSMAQIREVSVDEWWQQQELHHSPWLIEDLARFLLRSVDGLRFIRVLLPRLLQGDFGQGLIVCNSWTFAFLRRTWPLNLPRVYSFAPAEPDLLMQLGIKGANKQLEQLAGESRGNIGTALALWACKKSKEQLQPSLPIEADDNTAFILYTLLLHRGLSGELIQEVLSSMAPDELNVQLLRLEQFGVVEREGEFWRLNVLGYLITRDFLASRDYLLDDF</sequence>
<protein>
    <recommendedName>
        <fullName evidence="3">DUF4123 domain-containing protein</fullName>
    </recommendedName>
</protein>
<dbReference type="RefSeq" id="WP_379559611.1">
    <property type="nucleotide sequence ID" value="NZ_JBHTJS010000063.1"/>
</dbReference>
<organism evidence="1 2">
    <name type="scientific">Oceanisphaera ostreae</name>
    <dbReference type="NCBI Taxonomy" id="914151"/>
    <lineage>
        <taxon>Bacteria</taxon>
        <taxon>Pseudomonadati</taxon>
        <taxon>Pseudomonadota</taxon>
        <taxon>Gammaproteobacteria</taxon>
        <taxon>Aeromonadales</taxon>
        <taxon>Aeromonadaceae</taxon>
        <taxon>Oceanisphaera</taxon>
    </lineage>
</organism>
<comment type="caution">
    <text evidence="1">The sequence shown here is derived from an EMBL/GenBank/DDBJ whole genome shotgun (WGS) entry which is preliminary data.</text>
</comment>